<dbReference type="SUPFAM" id="SSF56519">
    <property type="entry name" value="Penicillin binding protein dimerisation domain"/>
    <property type="match status" value="1"/>
</dbReference>
<dbReference type="EMBL" id="FMBA01000005">
    <property type="protein sequence ID" value="SCB83215.1"/>
    <property type="molecule type" value="Genomic_DNA"/>
</dbReference>
<evidence type="ECO:0000256" key="5">
    <source>
        <dbReference type="ARBA" id="ARBA00022645"/>
    </source>
</evidence>
<dbReference type="OrthoDB" id="9766847at2"/>
<evidence type="ECO:0000256" key="7">
    <source>
        <dbReference type="ARBA" id="ARBA00022692"/>
    </source>
</evidence>
<keyword evidence="3 14" id="KW-1003">Cell membrane</keyword>
<evidence type="ECO:0000313" key="17">
    <source>
        <dbReference type="EMBL" id="SCB83215.1"/>
    </source>
</evidence>
<dbReference type="GO" id="GO:0008360">
    <property type="term" value="P:regulation of cell shape"/>
    <property type="evidence" value="ECO:0007669"/>
    <property type="project" value="UniProtKB-KW"/>
</dbReference>
<dbReference type="PANTHER" id="PTHR30627">
    <property type="entry name" value="PEPTIDOGLYCAN D,D-TRANSPEPTIDASE"/>
    <property type="match status" value="1"/>
</dbReference>
<dbReference type="RefSeq" id="WP_091120397.1">
    <property type="nucleotide sequence ID" value="NZ_FMBA01000005.1"/>
</dbReference>
<proteinExistence type="inferred from homology"/>
<feature type="domain" description="Penicillin-binding protein dimerisation" evidence="16">
    <location>
        <begin position="70"/>
        <end position="246"/>
    </location>
</feature>
<keyword evidence="18" id="KW-1185">Reference proteome</keyword>
<comment type="similarity">
    <text evidence="14">Belongs to the transpeptidase family. MrdA subfamily.</text>
</comment>
<dbReference type="GO" id="GO:0071972">
    <property type="term" value="F:peptidoglycan L,D-transpeptidase activity"/>
    <property type="evidence" value="ECO:0007669"/>
    <property type="project" value="TreeGrafter"/>
</dbReference>
<keyword evidence="11 14" id="KW-1133">Transmembrane helix</keyword>
<comment type="catalytic activity">
    <reaction evidence="14">
        <text>Preferential cleavage: (Ac)2-L-Lys-D-Ala-|-D-Ala. Also transpeptidation of peptidyl-alanyl moieties that are N-acyl substituents of D-alanine.</text>
        <dbReference type="EC" id="3.4.16.4"/>
    </reaction>
</comment>
<dbReference type="UniPathway" id="UPA00219"/>
<dbReference type="InterPro" id="IPR036138">
    <property type="entry name" value="PBP_dimer_sf"/>
</dbReference>
<dbReference type="InterPro" id="IPR005311">
    <property type="entry name" value="PBP_dimer"/>
</dbReference>
<dbReference type="STRING" id="1798183.GA0061080_100561"/>
<dbReference type="InterPro" id="IPR012338">
    <property type="entry name" value="Beta-lactam/transpept-like"/>
</dbReference>
<evidence type="ECO:0000256" key="6">
    <source>
        <dbReference type="ARBA" id="ARBA00022670"/>
    </source>
</evidence>
<dbReference type="SUPFAM" id="SSF56601">
    <property type="entry name" value="beta-lactamase/transpeptidase-like"/>
    <property type="match status" value="1"/>
</dbReference>
<evidence type="ECO:0000256" key="11">
    <source>
        <dbReference type="ARBA" id="ARBA00022989"/>
    </source>
</evidence>
<dbReference type="PANTHER" id="PTHR30627:SF2">
    <property type="entry name" value="PEPTIDOGLYCAN D,D-TRANSPEPTIDASE MRDA"/>
    <property type="match status" value="1"/>
</dbReference>
<dbReference type="InterPro" id="IPR001460">
    <property type="entry name" value="PCN-bd_Tpept"/>
</dbReference>
<comment type="function">
    <text evidence="14">Catalyzes cross-linking of the peptidoglycan cell wall.</text>
</comment>
<evidence type="ECO:0000313" key="18">
    <source>
        <dbReference type="Proteomes" id="UP000199698"/>
    </source>
</evidence>
<evidence type="ECO:0000256" key="2">
    <source>
        <dbReference type="ARBA" id="ARBA00004236"/>
    </source>
</evidence>
<keyword evidence="7 14" id="KW-0812">Transmembrane</keyword>
<dbReference type="GO" id="GO:0005886">
    <property type="term" value="C:plasma membrane"/>
    <property type="evidence" value="ECO:0007669"/>
    <property type="project" value="UniProtKB-SubCell"/>
</dbReference>
<sequence length="652" mass="73889">MITPISSKKKKTNIRDHSAETNLFLRRALFSFIVIIILIIVLIVNLAGLQILNYSYYTTKSNDNRIEIIPIPPNRGMIYDRNGTPLAINNITYQLNIIPDKTKNLNEQFEELKKIVDLTDEDIEIFQKERRNYRAHRPVPLKDNLTEKQIARFVVDQHRFPFVSIVGIQHRYYPYGSSLTHILGYISKINSQDKQRLEDANKTSDYVATFNIGKMGIEKYYEDLLHGTPGYEKVEVNSRGRIVRQLNKKSPQSGEDIYLSINLKLQLYIEQLLAGRKAAVVAIDPNNGEILALVSSPSYDSNSFVGGISSTKYNELLKDPSKPLFNRALLGTYPPASTVKPFISIAALSEGLVTPKSVVNDPGWWQLPGTERRYRDWLKWGHGRVDVLKAIEESVDTYFYQVAYDMGIDRLNLWMSKFGYGQRTGIDISSNEETGAVMPSREWKIKRYKKSWLQGDTIPVGIGQGYWTATPIQMAKALTTLINNGKTYTPHFLLYKRSDILNSNEHQPTINPEKYIETNSLFNVKSNYWDLVKEGMHRVMFGARGTARKIYADAKYQAAGKSGTAQVYGLKQDEIYNAHKIPERLRDHALFIAYAPYDKPKIALAIVLENGGGGSSNGGAVARKILDFYLLGNDSTELNEPSTNTGTEDNNE</sequence>
<dbReference type="InterPro" id="IPR017790">
    <property type="entry name" value="Penicillin-binding_protein_2"/>
</dbReference>
<feature type="transmembrane region" description="Helical" evidence="14">
    <location>
        <begin position="28"/>
        <end position="52"/>
    </location>
</feature>
<evidence type="ECO:0000256" key="12">
    <source>
        <dbReference type="ARBA" id="ARBA00023136"/>
    </source>
</evidence>
<keyword evidence="8 14" id="KW-0378">Hydrolase</keyword>
<keyword evidence="13 14" id="KW-0961">Cell wall biogenesis/degradation</keyword>
<keyword evidence="5 14" id="KW-0121">Carboxypeptidase</keyword>
<dbReference type="NCBIfam" id="TIGR03423">
    <property type="entry name" value="pbp2_mrdA"/>
    <property type="match status" value="1"/>
</dbReference>
<comment type="subcellular location">
    <subcellularLocation>
        <location evidence="14">Cell inner membrane</location>
        <topology evidence="14">Single-pass membrane protein</topology>
    </subcellularLocation>
    <subcellularLocation>
        <location evidence="2">Cell membrane</location>
    </subcellularLocation>
    <subcellularLocation>
        <location evidence="1">Membrane</location>
        <topology evidence="1">Single-pass membrane protein</topology>
    </subcellularLocation>
</comment>
<dbReference type="FunFam" id="3.40.710.10:FF:000004">
    <property type="entry name" value="Peptidoglycan D,D-transpeptidase MrdA"/>
    <property type="match status" value="1"/>
</dbReference>
<gene>
    <name evidence="14" type="primary">mrdA</name>
    <name evidence="17" type="ORF">GA0061080_100561</name>
</gene>
<protein>
    <recommendedName>
        <fullName evidence="14">Peptidoglycan D,D-transpeptidase MrdA</fullName>
        <ecNumber evidence="14">3.4.16.4</ecNumber>
    </recommendedName>
    <alternativeName>
        <fullName evidence="14">Penicillin-binding protein 2</fullName>
        <shortName evidence="14">PBP-2</shortName>
    </alternativeName>
</protein>
<name>A0A1C3ZLP2_9GAMM</name>
<evidence type="ECO:0000256" key="13">
    <source>
        <dbReference type="ARBA" id="ARBA00023316"/>
    </source>
</evidence>
<keyword evidence="6 14" id="KW-0645">Protease</keyword>
<evidence type="ECO:0000256" key="14">
    <source>
        <dbReference type="HAMAP-Rule" id="MF_02081"/>
    </source>
</evidence>
<keyword evidence="9 14" id="KW-0133">Cell shape</keyword>
<dbReference type="GO" id="GO:0008658">
    <property type="term" value="F:penicillin binding"/>
    <property type="evidence" value="ECO:0007669"/>
    <property type="project" value="UniProtKB-UniRule"/>
</dbReference>
<comment type="pathway">
    <text evidence="14">Cell wall biogenesis; peptidoglycan biosynthesis.</text>
</comment>
<dbReference type="EC" id="3.4.16.4" evidence="14"/>
<feature type="domain" description="Penicillin-binding protein transpeptidase" evidence="15">
    <location>
        <begin position="279"/>
        <end position="626"/>
    </location>
</feature>
<comment type="caution">
    <text evidence="14">Lacks conserved residue(s) required for the propagation of feature annotation.</text>
</comment>
<dbReference type="Gene3D" id="3.30.1390.30">
    <property type="entry name" value="Penicillin-binding protein 2a, domain 3"/>
    <property type="match status" value="1"/>
</dbReference>
<dbReference type="AlphaFoldDB" id="A0A1C3ZLP2"/>
<evidence type="ECO:0000256" key="3">
    <source>
        <dbReference type="ARBA" id="ARBA00022475"/>
    </source>
</evidence>
<evidence type="ECO:0000256" key="1">
    <source>
        <dbReference type="ARBA" id="ARBA00004167"/>
    </source>
</evidence>
<evidence type="ECO:0000256" key="8">
    <source>
        <dbReference type="ARBA" id="ARBA00022801"/>
    </source>
</evidence>
<accession>A0A1C3ZLP2</accession>
<dbReference type="Pfam" id="PF03717">
    <property type="entry name" value="PBP_dimer"/>
    <property type="match status" value="1"/>
</dbReference>
<feature type="active site" description="Acyl-ester intermediate" evidence="14">
    <location>
        <position position="337"/>
    </location>
</feature>
<dbReference type="GO" id="GO:0071555">
    <property type="term" value="P:cell wall organization"/>
    <property type="evidence" value="ECO:0007669"/>
    <property type="project" value="UniProtKB-KW"/>
</dbReference>
<dbReference type="HAMAP" id="MF_02081">
    <property type="entry name" value="MrdA_transpept"/>
    <property type="match status" value="1"/>
</dbReference>
<dbReference type="Proteomes" id="UP000199698">
    <property type="component" value="Unassembled WGS sequence"/>
</dbReference>
<evidence type="ECO:0000256" key="9">
    <source>
        <dbReference type="ARBA" id="ARBA00022960"/>
    </source>
</evidence>
<evidence type="ECO:0000256" key="4">
    <source>
        <dbReference type="ARBA" id="ARBA00022519"/>
    </source>
</evidence>
<dbReference type="GO" id="GO:0009002">
    <property type="term" value="F:serine-type D-Ala-D-Ala carboxypeptidase activity"/>
    <property type="evidence" value="ECO:0007669"/>
    <property type="project" value="UniProtKB-UniRule"/>
</dbReference>
<dbReference type="Pfam" id="PF00905">
    <property type="entry name" value="Transpeptidase"/>
    <property type="match status" value="1"/>
</dbReference>
<keyword evidence="4 14" id="KW-0997">Cell inner membrane</keyword>
<dbReference type="Gene3D" id="3.90.1310.10">
    <property type="entry name" value="Penicillin-binding protein 2a (Domain 2)"/>
    <property type="match status" value="1"/>
</dbReference>
<reference evidence="18" key="1">
    <citation type="submission" date="2016-08" db="EMBL/GenBank/DDBJ databases">
        <authorList>
            <person name="Varghese N."/>
            <person name="Submissions Spin"/>
        </authorList>
    </citation>
    <scope>NUCLEOTIDE SEQUENCE [LARGE SCALE GENOMIC DNA]</scope>
    <source>
        <strain evidence="18">R-53144</strain>
    </source>
</reference>
<dbReference type="GO" id="GO:0009252">
    <property type="term" value="P:peptidoglycan biosynthetic process"/>
    <property type="evidence" value="ECO:0007669"/>
    <property type="project" value="UniProtKB-UniRule"/>
</dbReference>
<dbReference type="Gene3D" id="3.40.710.10">
    <property type="entry name" value="DD-peptidase/beta-lactamase superfamily"/>
    <property type="match status" value="1"/>
</dbReference>
<organism evidence="17 18">
    <name type="scientific">Gilliamella intestini</name>
    <dbReference type="NCBI Taxonomy" id="1798183"/>
    <lineage>
        <taxon>Bacteria</taxon>
        <taxon>Pseudomonadati</taxon>
        <taxon>Pseudomonadota</taxon>
        <taxon>Gammaproteobacteria</taxon>
        <taxon>Orbales</taxon>
        <taxon>Orbaceae</taxon>
        <taxon>Gilliamella</taxon>
    </lineage>
</organism>
<dbReference type="InterPro" id="IPR050515">
    <property type="entry name" value="Beta-lactam/transpept"/>
</dbReference>
<dbReference type="GO" id="GO:0006508">
    <property type="term" value="P:proteolysis"/>
    <property type="evidence" value="ECO:0007669"/>
    <property type="project" value="UniProtKB-KW"/>
</dbReference>
<keyword evidence="10 14" id="KW-0573">Peptidoglycan synthesis</keyword>
<evidence type="ECO:0000259" key="15">
    <source>
        <dbReference type="Pfam" id="PF00905"/>
    </source>
</evidence>
<evidence type="ECO:0000259" key="16">
    <source>
        <dbReference type="Pfam" id="PF03717"/>
    </source>
</evidence>
<keyword evidence="12 14" id="KW-0472">Membrane</keyword>
<evidence type="ECO:0000256" key="10">
    <source>
        <dbReference type="ARBA" id="ARBA00022984"/>
    </source>
</evidence>